<reference evidence="1 2" key="1">
    <citation type="submission" date="2016-05" db="EMBL/GenBank/DDBJ databases">
        <title>Genome sequencing reveals origins of a unique bacterial endosymbiosis in the earliest lineages of terrestrial Fungi.</title>
        <authorList>
            <consortium name="DOE Joint Genome Institute"/>
            <person name="Uehling J."/>
            <person name="Gryganskyi A."/>
            <person name="Hameed K."/>
            <person name="Tschaplinski T."/>
            <person name="Misztal P."/>
            <person name="Wu S."/>
            <person name="Desiro A."/>
            <person name="Vande Pol N."/>
            <person name="Du Z.-Y."/>
            <person name="Zienkiewicz A."/>
            <person name="Zienkiewicz K."/>
            <person name="Morin E."/>
            <person name="Tisserant E."/>
            <person name="Splivallo R."/>
            <person name="Hainaut M."/>
            <person name="Henrissat B."/>
            <person name="Ohm R."/>
            <person name="Kuo A."/>
            <person name="Yan J."/>
            <person name="Lipzen A."/>
            <person name="Nolan M."/>
            <person name="Labutti K."/>
            <person name="Barry K."/>
            <person name="Goldstein A."/>
            <person name="Labbe J."/>
            <person name="Schadt C."/>
            <person name="Tuskan G."/>
            <person name="Grigoriev I."/>
            <person name="Martin F."/>
            <person name="Vilgalys R."/>
            <person name="Bonito G."/>
        </authorList>
    </citation>
    <scope>NUCLEOTIDE SEQUENCE [LARGE SCALE GENOMIC DNA]</scope>
    <source>
        <strain evidence="1 2">AG-77</strain>
    </source>
</reference>
<dbReference type="EMBL" id="KV442042">
    <property type="protein sequence ID" value="OAQ29306.1"/>
    <property type="molecule type" value="Genomic_DNA"/>
</dbReference>
<proteinExistence type="predicted"/>
<evidence type="ECO:0000313" key="2">
    <source>
        <dbReference type="Proteomes" id="UP000078512"/>
    </source>
</evidence>
<evidence type="ECO:0000313" key="1">
    <source>
        <dbReference type="EMBL" id="OAQ29306.1"/>
    </source>
</evidence>
<dbReference type="AlphaFoldDB" id="A0A197JXY2"/>
<accession>A0A197JXY2</accession>
<dbReference type="Proteomes" id="UP000078512">
    <property type="component" value="Unassembled WGS sequence"/>
</dbReference>
<dbReference type="Pfam" id="PF12855">
    <property type="entry name" value="Ecl1"/>
    <property type="match status" value="1"/>
</dbReference>
<name>A0A197JXY2_9FUNG</name>
<protein>
    <submittedName>
        <fullName evidence="1">Uncharacterized protein</fullName>
    </submittedName>
</protein>
<keyword evidence="2" id="KW-1185">Reference proteome</keyword>
<gene>
    <name evidence="1" type="ORF">K457DRAFT_138078</name>
</gene>
<organism evidence="1 2">
    <name type="scientific">Linnemannia elongata AG-77</name>
    <dbReference type="NCBI Taxonomy" id="1314771"/>
    <lineage>
        <taxon>Eukaryota</taxon>
        <taxon>Fungi</taxon>
        <taxon>Fungi incertae sedis</taxon>
        <taxon>Mucoromycota</taxon>
        <taxon>Mortierellomycotina</taxon>
        <taxon>Mortierellomycetes</taxon>
        <taxon>Mortierellales</taxon>
        <taxon>Mortierellaceae</taxon>
        <taxon>Linnemannia</taxon>
    </lineage>
</organism>
<sequence length="158" mass="16844">MDLNWCPVCEQHIPLAWESSLYCSDRCKKADALASQSTATGAAAGYPGQMMMDSFPGRHQRTSVSSPSYSPFSSPTLTGLNSTGPLSAYPSPPTSPMSNYVYNTTSAYGRISPASFSLGQPAAAGATGAGYDLELRRKSLTTMAAPQYSMTTKKSNFW</sequence>
<dbReference type="OrthoDB" id="3599883at2759"/>
<dbReference type="InterPro" id="IPR024368">
    <property type="entry name" value="Ecl1/2/3"/>
</dbReference>